<dbReference type="SUPFAM" id="SSF54928">
    <property type="entry name" value="RNA-binding domain, RBD"/>
    <property type="match status" value="2"/>
</dbReference>
<dbReference type="InterPro" id="IPR000504">
    <property type="entry name" value="RRM_dom"/>
</dbReference>
<dbReference type="STRING" id="121224.E0W010"/>
<feature type="domain" description="RRM" evidence="4">
    <location>
        <begin position="2"/>
        <end position="102"/>
    </location>
</feature>
<dbReference type="FunCoup" id="E0W010">
    <property type="interactions" value="1394"/>
</dbReference>
<accession>E0W010</accession>
<evidence type="ECO:0000259" key="4">
    <source>
        <dbReference type="PROSITE" id="PS50102"/>
    </source>
</evidence>
<dbReference type="GO" id="GO:0003723">
    <property type="term" value="F:RNA binding"/>
    <property type="evidence" value="ECO:0007669"/>
    <property type="project" value="UniProtKB-UniRule"/>
</dbReference>
<evidence type="ECO:0000313" key="5">
    <source>
        <dbReference type="EMBL" id="EEB18966.1"/>
    </source>
</evidence>
<dbReference type="KEGG" id="phu:Phum_PHUM541190"/>
<dbReference type="CTD" id="8235658"/>
<proteinExistence type="predicted"/>
<reference evidence="6" key="3">
    <citation type="submission" date="2020-05" db="UniProtKB">
        <authorList>
            <consortium name="EnsemblMetazoa"/>
        </authorList>
    </citation>
    <scope>IDENTIFICATION</scope>
    <source>
        <strain evidence="6">USDA</strain>
    </source>
</reference>
<gene>
    <name evidence="6" type="primary">8235658</name>
    <name evidence="5" type="ORF">Phum_PHUM541190</name>
</gene>
<dbReference type="VEuPathDB" id="VectorBase:PHUM541190"/>
<keyword evidence="1 2" id="KW-0694">RNA-binding</keyword>
<dbReference type="InterPro" id="IPR052462">
    <property type="entry name" value="SLIRP/GR-RBP-like"/>
</dbReference>
<evidence type="ECO:0000256" key="2">
    <source>
        <dbReference type="PROSITE-ProRule" id="PRU00176"/>
    </source>
</evidence>
<dbReference type="EMBL" id="DS235854">
    <property type="protein sequence ID" value="EEB18966.1"/>
    <property type="molecule type" value="Genomic_DNA"/>
</dbReference>
<dbReference type="Pfam" id="PF00076">
    <property type="entry name" value="RRM_1"/>
    <property type="match status" value="2"/>
</dbReference>
<evidence type="ECO:0000256" key="1">
    <source>
        <dbReference type="ARBA" id="ARBA00022884"/>
    </source>
</evidence>
<feature type="region of interest" description="Disordered" evidence="3">
    <location>
        <begin position="353"/>
        <end position="375"/>
    </location>
</feature>
<reference evidence="5" key="2">
    <citation type="submission" date="2007-04" db="EMBL/GenBank/DDBJ databases">
        <title>The genome of the human body louse.</title>
        <authorList>
            <consortium name="The Human Body Louse Genome Consortium"/>
            <person name="Kirkness E."/>
            <person name="Walenz B."/>
            <person name="Hass B."/>
            <person name="Bruggner R."/>
            <person name="Strausberg R."/>
        </authorList>
    </citation>
    <scope>NUCLEOTIDE SEQUENCE</scope>
    <source>
        <strain evidence="5">USDA</strain>
    </source>
</reference>
<dbReference type="EMBL" id="AAZO01006575">
    <property type="status" value="NOT_ANNOTATED_CDS"/>
    <property type="molecule type" value="Genomic_DNA"/>
</dbReference>
<dbReference type="eggNOG" id="ENOG502QTJ8">
    <property type="taxonomic scope" value="Eukaryota"/>
</dbReference>
<dbReference type="InParanoid" id="E0W010"/>
<protein>
    <submittedName>
        <fullName evidence="5">Developmentally regulated RNA-binding protein, putative</fullName>
    </submittedName>
</protein>
<dbReference type="AlphaFoldDB" id="E0W010"/>
<organism>
    <name type="scientific">Pediculus humanus subsp. corporis</name>
    <name type="common">Body louse</name>
    <dbReference type="NCBI Taxonomy" id="121224"/>
    <lineage>
        <taxon>Eukaryota</taxon>
        <taxon>Metazoa</taxon>
        <taxon>Ecdysozoa</taxon>
        <taxon>Arthropoda</taxon>
        <taxon>Hexapoda</taxon>
        <taxon>Insecta</taxon>
        <taxon>Pterygota</taxon>
        <taxon>Neoptera</taxon>
        <taxon>Paraneoptera</taxon>
        <taxon>Psocodea</taxon>
        <taxon>Troctomorpha</taxon>
        <taxon>Phthiraptera</taxon>
        <taxon>Anoplura</taxon>
        <taxon>Pediculidae</taxon>
        <taxon>Pediculus</taxon>
    </lineage>
</organism>
<evidence type="ECO:0000313" key="6">
    <source>
        <dbReference type="EnsemblMetazoa" id="PHUM541190-PA"/>
    </source>
</evidence>
<dbReference type="InterPro" id="IPR035979">
    <property type="entry name" value="RBD_domain_sf"/>
</dbReference>
<dbReference type="Proteomes" id="UP000009046">
    <property type="component" value="Unassembled WGS sequence"/>
</dbReference>
<dbReference type="SMART" id="SM00360">
    <property type="entry name" value="RRM"/>
    <property type="match status" value="3"/>
</dbReference>
<sequence length="375" mass="42844">MNILYISGLKILVATRGEGSKKDPLEEERLLRLFVVCKKTSTVEDIEAHFKEFGDIDNIKLVKNRDTNENKGFAYVKYYKMYHAALAYEQCDRSYKPKFAEPKPQTPRFNNGYDSYDRYEGPGYGAGPSVGYDNYKINSGKYNLLSMKYCVPNSVTSFVNNYPLKGEPFTKLQVLVSLMVTQEQLWRIFDIAPGMEYCRIFPDFRAKAVSSVAYSTPQQAAYARDKIHGFEYPPGQHMIVRPDYSENTQRVQQIPPPISMPSFSGLNSNNSNLSKADIELVEARLFVVFNPGIPERYAIKDVFGRFGKITDIFLLVGKNVGYISYNRKEAVKDAIEALHGHELCGMYMKVMEAEPRRTPGGPDEDRRKRLKLQDD</sequence>
<dbReference type="EMBL" id="AAZO01006574">
    <property type="status" value="NOT_ANNOTATED_CDS"/>
    <property type="molecule type" value="Genomic_DNA"/>
</dbReference>
<name>E0W010_PEDHC</name>
<dbReference type="HOGENOM" id="CLU_035274_1_1_1"/>
<evidence type="ECO:0000256" key="3">
    <source>
        <dbReference type="SAM" id="MobiDB-lite"/>
    </source>
</evidence>
<dbReference type="GeneID" id="8235658"/>
<keyword evidence="7" id="KW-1185">Reference proteome</keyword>
<dbReference type="RefSeq" id="XP_002431704.1">
    <property type="nucleotide sequence ID" value="XM_002431659.1"/>
</dbReference>
<dbReference type="Gene3D" id="3.30.70.330">
    <property type="match status" value="2"/>
</dbReference>
<dbReference type="PANTHER" id="PTHR48027">
    <property type="entry name" value="HETEROGENEOUS NUCLEAR RIBONUCLEOPROTEIN 87F-RELATED"/>
    <property type="match status" value="1"/>
</dbReference>
<evidence type="ECO:0000313" key="7">
    <source>
        <dbReference type="Proteomes" id="UP000009046"/>
    </source>
</evidence>
<dbReference type="EnsemblMetazoa" id="PHUM541190-RA">
    <property type="protein sequence ID" value="PHUM541190-PA"/>
    <property type="gene ID" value="PHUM541190"/>
</dbReference>
<dbReference type="PROSITE" id="PS50102">
    <property type="entry name" value="RRM"/>
    <property type="match status" value="2"/>
</dbReference>
<dbReference type="OMA" id="KNANDAM"/>
<dbReference type="InterPro" id="IPR012677">
    <property type="entry name" value="Nucleotide-bd_a/b_plait_sf"/>
</dbReference>
<feature type="domain" description="RRM" evidence="4">
    <location>
        <begin position="286"/>
        <end position="355"/>
    </location>
</feature>
<reference evidence="5" key="1">
    <citation type="submission" date="2007-04" db="EMBL/GenBank/DDBJ databases">
        <title>Annotation of Pediculus humanus corporis strain USDA.</title>
        <authorList>
            <person name="Kirkness E."/>
            <person name="Hannick L."/>
            <person name="Hass B."/>
            <person name="Bruggner R."/>
            <person name="Lawson D."/>
            <person name="Bidwell S."/>
            <person name="Joardar V."/>
            <person name="Caler E."/>
            <person name="Walenz B."/>
            <person name="Inman J."/>
            <person name="Schobel S."/>
            <person name="Galinsky K."/>
            <person name="Amedeo P."/>
            <person name="Strausberg R."/>
        </authorList>
    </citation>
    <scope>NUCLEOTIDE SEQUENCE</scope>
    <source>
        <strain evidence="5">USDA</strain>
    </source>
</reference>
<dbReference type="OrthoDB" id="78437at2759"/>